<dbReference type="Pfam" id="PF23001">
    <property type="entry name" value="MBTP1_N"/>
    <property type="match status" value="1"/>
</dbReference>
<dbReference type="InterPro" id="IPR055143">
    <property type="entry name" value="MBTP1_N"/>
</dbReference>
<feature type="active site" description="Charge relay system" evidence="5">
    <location>
        <position position="224"/>
    </location>
</feature>
<dbReference type="InterPro" id="IPR057032">
    <property type="entry name" value="MBTPS1_4th"/>
</dbReference>
<dbReference type="Gene3D" id="3.40.50.200">
    <property type="entry name" value="Peptidase S8/S53 domain"/>
    <property type="match status" value="1"/>
</dbReference>
<feature type="active site" description="Charge relay system" evidence="5">
    <location>
        <position position="420"/>
    </location>
</feature>
<feature type="signal peptide" evidence="7">
    <location>
        <begin position="1"/>
        <end position="28"/>
    </location>
</feature>
<evidence type="ECO:0000256" key="1">
    <source>
        <dbReference type="ARBA" id="ARBA00011073"/>
    </source>
</evidence>
<feature type="transmembrane region" description="Helical" evidence="6">
    <location>
        <begin position="1008"/>
        <end position="1026"/>
    </location>
</feature>
<gene>
    <name evidence="12" type="ORF">ACA1_264710</name>
</gene>
<dbReference type="PANTHER" id="PTHR43806">
    <property type="entry name" value="PEPTIDASE S8"/>
    <property type="match status" value="1"/>
</dbReference>
<evidence type="ECO:0000259" key="8">
    <source>
        <dbReference type="Pfam" id="PF00082"/>
    </source>
</evidence>
<keyword evidence="6" id="KW-0472">Membrane</keyword>
<dbReference type="InterPro" id="IPR057060">
    <property type="entry name" value="MBTPS1_3rd"/>
</dbReference>
<dbReference type="PROSITE" id="PS51892">
    <property type="entry name" value="SUBTILASE"/>
    <property type="match status" value="1"/>
</dbReference>
<dbReference type="SUPFAM" id="SSF52743">
    <property type="entry name" value="Subtilisin-like"/>
    <property type="match status" value="1"/>
</dbReference>
<organism evidence="12 13">
    <name type="scientific">Acanthamoeba castellanii (strain ATCC 30010 / Neff)</name>
    <dbReference type="NCBI Taxonomy" id="1257118"/>
    <lineage>
        <taxon>Eukaryota</taxon>
        <taxon>Amoebozoa</taxon>
        <taxon>Discosea</taxon>
        <taxon>Longamoebia</taxon>
        <taxon>Centramoebida</taxon>
        <taxon>Acanthamoebidae</taxon>
        <taxon>Acanthamoeba</taxon>
    </lineage>
</organism>
<protein>
    <submittedName>
        <fullName evidence="12">Membranebound transcription factor protease, site 1 isoform 1, putative</fullName>
    </submittedName>
</protein>
<dbReference type="InterPro" id="IPR015500">
    <property type="entry name" value="Peptidase_S8_subtilisin-rel"/>
</dbReference>
<keyword evidence="3 5" id="KW-0378">Hydrolase</keyword>
<keyword evidence="13" id="KW-1185">Reference proteome</keyword>
<evidence type="ECO:0000256" key="7">
    <source>
        <dbReference type="SAM" id="SignalP"/>
    </source>
</evidence>
<dbReference type="EMBL" id="KB007933">
    <property type="protein sequence ID" value="ELR19297.1"/>
    <property type="molecule type" value="Genomic_DNA"/>
</dbReference>
<dbReference type="Pfam" id="PF23094">
    <property type="entry name" value="MBTPS1_3rd"/>
    <property type="match status" value="1"/>
</dbReference>
<feature type="domain" description="MBTPS1 third" evidence="11">
    <location>
        <begin position="506"/>
        <end position="633"/>
    </location>
</feature>
<comment type="similarity">
    <text evidence="1 5">Belongs to the peptidase S8 family.</text>
</comment>
<evidence type="ECO:0000256" key="5">
    <source>
        <dbReference type="PROSITE-ProRule" id="PRU01240"/>
    </source>
</evidence>
<dbReference type="OMA" id="LEYTTTG"/>
<dbReference type="Pfam" id="PF00082">
    <property type="entry name" value="Peptidase_S8"/>
    <property type="match status" value="1"/>
</dbReference>
<dbReference type="Proteomes" id="UP000011083">
    <property type="component" value="Unassembled WGS sequence"/>
</dbReference>
<dbReference type="AlphaFoldDB" id="L8H251"/>
<evidence type="ECO:0000259" key="9">
    <source>
        <dbReference type="Pfam" id="PF23001"/>
    </source>
</evidence>
<dbReference type="InterPro" id="IPR050131">
    <property type="entry name" value="Peptidase_S8_subtilisin-like"/>
</dbReference>
<dbReference type="GO" id="GO:0006508">
    <property type="term" value="P:proteolysis"/>
    <property type="evidence" value="ECO:0007669"/>
    <property type="project" value="UniProtKB-KW"/>
</dbReference>
<feature type="chain" id="PRO_5003990330" evidence="7">
    <location>
        <begin position="29"/>
        <end position="1042"/>
    </location>
</feature>
<evidence type="ECO:0000256" key="6">
    <source>
        <dbReference type="SAM" id="Phobius"/>
    </source>
</evidence>
<evidence type="ECO:0000259" key="11">
    <source>
        <dbReference type="Pfam" id="PF23094"/>
    </source>
</evidence>
<dbReference type="GeneID" id="14920074"/>
<evidence type="ECO:0000313" key="12">
    <source>
        <dbReference type="EMBL" id="ELR19297.1"/>
    </source>
</evidence>
<dbReference type="GO" id="GO:0005794">
    <property type="term" value="C:Golgi apparatus"/>
    <property type="evidence" value="ECO:0007669"/>
    <property type="project" value="TreeGrafter"/>
</dbReference>
<accession>L8H251</accession>
<keyword evidence="4 5" id="KW-0720">Serine protease</keyword>
<dbReference type="InterPro" id="IPR000209">
    <property type="entry name" value="Peptidase_S8/S53_dom"/>
</dbReference>
<evidence type="ECO:0000256" key="4">
    <source>
        <dbReference type="ARBA" id="ARBA00022825"/>
    </source>
</evidence>
<dbReference type="InterPro" id="IPR036852">
    <property type="entry name" value="Peptidase_S8/S53_dom_sf"/>
</dbReference>
<reference evidence="12 13" key="1">
    <citation type="journal article" date="2013" name="Genome Biol.">
        <title>Genome of Acanthamoeba castellanii highlights extensive lateral gene transfer and early evolution of tyrosine kinase signaling.</title>
        <authorList>
            <person name="Clarke M."/>
            <person name="Lohan A.J."/>
            <person name="Liu B."/>
            <person name="Lagkouvardos I."/>
            <person name="Roy S."/>
            <person name="Zafar N."/>
            <person name="Bertelli C."/>
            <person name="Schilde C."/>
            <person name="Kianianmomeni A."/>
            <person name="Burglin T.R."/>
            <person name="Frech C."/>
            <person name="Turcotte B."/>
            <person name="Kopec K.O."/>
            <person name="Synnott J.M."/>
            <person name="Choo C."/>
            <person name="Paponov I."/>
            <person name="Finkler A."/>
            <person name="Soon Heng Tan C."/>
            <person name="Hutchins A.P."/>
            <person name="Weinmeier T."/>
            <person name="Rattei T."/>
            <person name="Chu J.S."/>
            <person name="Gimenez G."/>
            <person name="Irimia M."/>
            <person name="Rigden D.J."/>
            <person name="Fitzpatrick D.A."/>
            <person name="Lorenzo-Morales J."/>
            <person name="Bateman A."/>
            <person name="Chiu C.H."/>
            <person name="Tang P."/>
            <person name="Hegemann P."/>
            <person name="Fromm H."/>
            <person name="Raoult D."/>
            <person name="Greub G."/>
            <person name="Miranda-Saavedra D."/>
            <person name="Chen N."/>
            <person name="Nash P."/>
            <person name="Ginger M.L."/>
            <person name="Horn M."/>
            <person name="Schaap P."/>
            <person name="Caler L."/>
            <person name="Loftus B."/>
        </authorList>
    </citation>
    <scope>NUCLEOTIDE SEQUENCE [LARGE SCALE GENOMIC DNA]</scope>
    <source>
        <strain evidence="12 13">Neff</strain>
    </source>
</reference>
<keyword evidence="6" id="KW-0812">Transmembrane</keyword>
<dbReference type="GO" id="GO:0004252">
    <property type="term" value="F:serine-type endopeptidase activity"/>
    <property type="evidence" value="ECO:0007669"/>
    <property type="project" value="UniProtKB-UniRule"/>
</dbReference>
<keyword evidence="2 5" id="KW-0645">Protease</keyword>
<evidence type="ECO:0000256" key="2">
    <source>
        <dbReference type="ARBA" id="ARBA00022670"/>
    </source>
</evidence>
<feature type="domain" description="Membrane-bound transcription factor site-1 protease-like N-terminal" evidence="9">
    <location>
        <begin position="56"/>
        <end position="138"/>
    </location>
</feature>
<dbReference type="KEGG" id="acan:ACA1_264710"/>
<evidence type="ECO:0000313" key="13">
    <source>
        <dbReference type="Proteomes" id="UP000011083"/>
    </source>
</evidence>
<dbReference type="PROSITE" id="PS00137">
    <property type="entry name" value="SUBTILASE_HIS"/>
    <property type="match status" value="1"/>
</dbReference>
<evidence type="ECO:0000259" key="10">
    <source>
        <dbReference type="Pfam" id="PF23090"/>
    </source>
</evidence>
<dbReference type="STRING" id="1257118.L8H251"/>
<feature type="domain" description="Peptidase S8/S53" evidence="8">
    <location>
        <begin position="215"/>
        <end position="485"/>
    </location>
</feature>
<keyword evidence="6" id="KW-1133">Transmembrane helix</keyword>
<keyword evidence="7" id="KW-0732">Signal</keyword>
<evidence type="ECO:0000256" key="3">
    <source>
        <dbReference type="ARBA" id="ARBA00022801"/>
    </source>
</evidence>
<dbReference type="PROSITE" id="PS00138">
    <property type="entry name" value="SUBTILASE_SER"/>
    <property type="match status" value="1"/>
</dbReference>
<dbReference type="RefSeq" id="XP_004341382.1">
    <property type="nucleotide sequence ID" value="XM_004341334.1"/>
</dbReference>
<dbReference type="PRINTS" id="PR00723">
    <property type="entry name" value="SUBTILISIN"/>
</dbReference>
<dbReference type="VEuPathDB" id="AmoebaDB:ACA1_264710"/>
<feature type="active site" description="Charge relay system" evidence="5">
    <location>
        <position position="255"/>
    </location>
</feature>
<dbReference type="OrthoDB" id="1740355at2759"/>
<dbReference type="PANTHER" id="PTHR43806:SF7">
    <property type="entry name" value="MEMBRANE-BOUND TRANSCRIPTION FACTOR SITE-1 PROTEASE"/>
    <property type="match status" value="1"/>
</dbReference>
<dbReference type="Pfam" id="PF23090">
    <property type="entry name" value="MBTPS1_4th"/>
    <property type="match status" value="1"/>
</dbReference>
<sequence>MHNTAHVLTLVAATLFLFCLLSSSPANGAAIPLLARNVSSTGEANLAKGATVKSSIVDNEFLVIFKKYMPHNQHKSLIARILGRLVNWEYIERANPSQSLPSDFAVIKVKPLSGQSVTDAFIVPLSRDAAVKHVIPQRRFVNILSAEEAGDDAHVDIADAFSFDPFSIEFKGRKHSSFSEEEGHSTSTMRRLHSSLIQVPHLFKADYLWDRGYTGRGVKIAIFDTGLRKDHPHFRHIRERTNWTDENTLDDGLGHGTFVAGVIASQSECLGFAPDVDIHVFRVFTNDRVSYTSWFLDAFNYAIHTKMNILNLSIGGPDFMDLPFIEKVWEMSANNVIIVSAIGNDGPLYGTLNNPADQNDVIGVGGITYRDKIASFSSRGMTTWELPNGYGRVKPDIVAYGKGVSGSRVYGGCRSLSGTSVASPVTTAGSPQSYHLKVAGAVALLASTVAENVRWDVINPASMKQALVESAERLDEANIFEQGFGKLNIMGAYRILQEYKPRASIIPKMLDLTNCPYMWPYCTQPLYYTAMPVMVNATILNGMGVVGKVVGTPQWKQGKNGHLLELSFSYPDRIWPWTGWLGIYVKASEEAKDFDGEAEGVISVTVSSPAGPGESKERVSVIDVPLRVRIIPTPPREKRILFDQFHNLRYPAGYFPRDALWVKNEPFDWNGDHIHTNLRDMYTYLRSQGYFVEVLGVPYTCFNASNYGTLLMVDLEEEYFPEEVQKLRQDVEEKGLSIALFADWYNVDVMRKIKFFDENTKQWWTPATGGANVPALNDLLASWRIQFGDRIFDGEFSLGQSEDRATFASGTAIASFPRGGTIVSTTLDDQTEEIIRSRNVKEKVHILGLLSIRRFNATNTHGGRIAVFGDSSCLDTAHQQTPCFWLLGKVLQYTNRGLIDENAFGGESAVHLDQADYVSPQLSPPNRLPYAENDLKKFSRVLDTKAVYRLPQCEARDYTKFKREENAVTIVWDEPNTSSTDLDDDGFSLSETIGPDAALIRDNIDGYIVPYFLVVGVVVFLVYATVRGRKDRITAKRDVHNV</sequence>
<dbReference type="InterPro" id="IPR022398">
    <property type="entry name" value="Peptidase_S8_His-AS"/>
</dbReference>
<proteinExistence type="inferred from homology"/>
<feature type="domain" description="MBTPS1 fourth" evidence="10">
    <location>
        <begin position="634"/>
        <end position="902"/>
    </location>
</feature>
<dbReference type="InterPro" id="IPR023828">
    <property type="entry name" value="Peptidase_S8_Ser-AS"/>
</dbReference>
<name>L8H251_ACACF</name>